<name>A0ABT2ZBU7_9RHOB</name>
<organism evidence="2 3">
    <name type="scientific">Albidovulum marisflavi</name>
    <dbReference type="NCBI Taxonomy" id="2984159"/>
    <lineage>
        <taxon>Bacteria</taxon>
        <taxon>Pseudomonadati</taxon>
        <taxon>Pseudomonadota</taxon>
        <taxon>Alphaproteobacteria</taxon>
        <taxon>Rhodobacterales</taxon>
        <taxon>Paracoccaceae</taxon>
        <taxon>Albidovulum</taxon>
    </lineage>
</organism>
<keyword evidence="1" id="KW-1133">Transmembrane helix</keyword>
<dbReference type="Proteomes" id="UP001652542">
    <property type="component" value="Unassembled WGS sequence"/>
</dbReference>
<keyword evidence="1" id="KW-0812">Transmembrane</keyword>
<gene>
    <name evidence="2" type="ORF">OEW28_08250</name>
</gene>
<evidence type="ECO:0000313" key="2">
    <source>
        <dbReference type="EMBL" id="MCV2868618.1"/>
    </source>
</evidence>
<keyword evidence="3" id="KW-1185">Reference proteome</keyword>
<protein>
    <recommendedName>
        <fullName evidence="4">Apolipoprotein acyltransferase</fullName>
    </recommendedName>
</protein>
<accession>A0ABT2ZBU7</accession>
<dbReference type="EMBL" id="JAOWKY010000001">
    <property type="protein sequence ID" value="MCV2868618.1"/>
    <property type="molecule type" value="Genomic_DNA"/>
</dbReference>
<evidence type="ECO:0000313" key="3">
    <source>
        <dbReference type="Proteomes" id="UP001652542"/>
    </source>
</evidence>
<evidence type="ECO:0000256" key="1">
    <source>
        <dbReference type="SAM" id="Phobius"/>
    </source>
</evidence>
<feature type="transmembrane region" description="Helical" evidence="1">
    <location>
        <begin position="29"/>
        <end position="50"/>
    </location>
</feature>
<keyword evidence="1" id="KW-0472">Membrane</keyword>
<dbReference type="RefSeq" id="WP_263734219.1">
    <property type="nucleotide sequence ID" value="NZ_JAOWKY010000001.1"/>
</dbReference>
<reference evidence="2 3" key="1">
    <citation type="submission" date="2022-10" db="EMBL/GenBank/DDBJ databases">
        <title>Defluviimonas sp. nov., isolated from ocean surface water.</title>
        <authorList>
            <person name="He W."/>
            <person name="Wang L."/>
            <person name="Zhang D.-F."/>
        </authorList>
    </citation>
    <scope>NUCLEOTIDE SEQUENCE [LARGE SCALE GENOMIC DNA]</scope>
    <source>
        <strain evidence="2 3">WL0002</strain>
    </source>
</reference>
<sequence length="54" mass="5960">MIIAAGFVLGAALGWMTARKKGGNSFDKWQYAIVYAILFSILGLFATLFIDRMT</sequence>
<evidence type="ECO:0008006" key="4">
    <source>
        <dbReference type="Google" id="ProtNLM"/>
    </source>
</evidence>
<comment type="caution">
    <text evidence="2">The sequence shown here is derived from an EMBL/GenBank/DDBJ whole genome shotgun (WGS) entry which is preliminary data.</text>
</comment>
<proteinExistence type="predicted"/>